<organism evidence="2 3">
    <name type="scientific">Leucothrix arctica</name>
    <dbReference type="NCBI Taxonomy" id="1481894"/>
    <lineage>
        <taxon>Bacteria</taxon>
        <taxon>Pseudomonadati</taxon>
        <taxon>Pseudomonadota</taxon>
        <taxon>Gammaproteobacteria</taxon>
        <taxon>Thiotrichales</taxon>
        <taxon>Thiotrichaceae</taxon>
        <taxon>Leucothrix</taxon>
    </lineage>
</organism>
<dbReference type="EMBL" id="QGKL01000039">
    <property type="protein sequence ID" value="PWQ94692.1"/>
    <property type="molecule type" value="Genomic_DNA"/>
</dbReference>
<dbReference type="Gene3D" id="3.40.190.10">
    <property type="entry name" value="Periplasmic binding protein-like II"/>
    <property type="match status" value="2"/>
</dbReference>
<name>A0A317CEX6_9GAMM</name>
<evidence type="ECO:0000256" key="1">
    <source>
        <dbReference type="SAM" id="SignalP"/>
    </source>
</evidence>
<dbReference type="PANTHER" id="PTHR35841:SF1">
    <property type="entry name" value="PHOSPHONATES-BINDING PERIPLASMIC PROTEIN"/>
    <property type="match status" value="1"/>
</dbReference>
<dbReference type="SUPFAM" id="SSF53850">
    <property type="entry name" value="Periplasmic binding protein-like II"/>
    <property type="match status" value="1"/>
</dbReference>
<proteinExistence type="predicted"/>
<feature type="signal peptide" evidence="1">
    <location>
        <begin position="1"/>
        <end position="21"/>
    </location>
</feature>
<protein>
    <submittedName>
        <fullName evidence="2">Phosphate ABC transporter substrate-binding protein</fullName>
    </submittedName>
</protein>
<dbReference type="RefSeq" id="WP_109824341.1">
    <property type="nucleotide sequence ID" value="NZ_QGKL01000039.1"/>
</dbReference>
<evidence type="ECO:0000313" key="3">
    <source>
        <dbReference type="Proteomes" id="UP000245506"/>
    </source>
</evidence>
<evidence type="ECO:0000313" key="2">
    <source>
        <dbReference type="EMBL" id="PWQ94692.1"/>
    </source>
</evidence>
<accession>A0A317CEX6</accession>
<keyword evidence="3" id="KW-1185">Reference proteome</keyword>
<keyword evidence="1" id="KW-0732">Signal</keyword>
<dbReference type="OrthoDB" id="5343002at2"/>
<comment type="caution">
    <text evidence="2">The sequence shown here is derived from an EMBL/GenBank/DDBJ whole genome shotgun (WGS) entry which is preliminary data.</text>
</comment>
<reference evidence="2 3" key="1">
    <citation type="submission" date="2018-05" db="EMBL/GenBank/DDBJ databases">
        <title>Leucothrix arctica sp. nov., isolated from Arctic seawater.</title>
        <authorList>
            <person name="Choi A."/>
            <person name="Baek K."/>
        </authorList>
    </citation>
    <scope>NUCLEOTIDE SEQUENCE [LARGE SCALE GENOMIC DNA]</scope>
    <source>
        <strain evidence="2 3">IMCC9719</strain>
    </source>
</reference>
<sequence length="273" mass="30515">MKLIFLGILSCCFAWSLSVQAKEYTLGIVPQQSPVKIFKSWKPVVTYLSETTGFKVSLKTEKSISEFEKVLYSGGYDLAYMNPYHFTIANERQDYRAVVRAAKNIKGIIVMKKDQPDMKALIMDEKTQFLFPSPNAFAATLLIKYELLTKFGINLATSGKIKYVNSHDSVYKGVARDIGQLGGGIQRTFNSFKAGPDKNKVTAVYHTAAYPSHPIAVNPAMPDADREKIVEALLVMPLELKSLLNIKELISTSNDEFSVIRELSAKLDIVDRD</sequence>
<dbReference type="PANTHER" id="PTHR35841">
    <property type="entry name" value="PHOSPHONATES-BINDING PERIPLASMIC PROTEIN"/>
    <property type="match status" value="1"/>
</dbReference>
<gene>
    <name evidence="2" type="ORF">DKT75_15485</name>
</gene>
<dbReference type="Pfam" id="PF12974">
    <property type="entry name" value="Phosphonate-bd"/>
    <property type="match status" value="1"/>
</dbReference>
<feature type="chain" id="PRO_5016397273" evidence="1">
    <location>
        <begin position="22"/>
        <end position="273"/>
    </location>
</feature>
<dbReference type="AlphaFoldDB" id="A0A317CEX6"/>
<dbReference type="Proteomes" id="UP000245506">
    <property type="component" value="Unassembled WGS sequence"/>
</dbReference>